<dbReference type="CDD" id="cd06257">
    <property type="entry name" value="DnaJ"/>
    <property type="match status" value="1"/>
</dbReference>
<evidence type="ECO:0000256" key="1">
    <source>
        <dbReference type="ARBA" id="ARBA00023186"/>
    </source>
</evidence>
<dbReference type="InterPro" id="IPR001623">
    <property type="entry name" value="DnaJ_domain"/>
</dbReference>
<keyword evidence="8" id="KW-1185">Reference proteome</keyword>
<sequence length="295" mass="33953">MQGRTSLHNHTTPNLSESVVRTKSIGFLYRPVGYQPSLASKRYETRDLQTLKMEQGILKLYACLLVCLVVSEWVIANDEQDHYKVLGVEKTATKRQIKKAYKQLALKYHPDKVRGDKSKKKAAEEKFFKINQAYETLSDPNKKKLYDMQKSGNPNPFTSGYGGQQFNGHAGHDFGFDSMFFENFGRPQRPFHFAPEFQQGAGNYFSFDNLFPEDHHPFFEDHSFGDGSSFFGSHFGGHAGHHHENHYAHHSGHHSEHSRPRQHQSHFSHHHAQQRSCRTVTQRVDNVVTTFMQCS</sequence>
<organism evidence="8 9">
    <name type="scientific">Frankliniella occidentalis</name>
    <name type="common">Western flower thrips</name>
    <name type="synonym">Euthrips occidentalis</name>
    <dbReference type="NCBI Taxonomy" id="133901"/>
    <lineage>
        <taxon>Eukaryota</taxon>
        <taxon>Metazoa</taxon>
        <taxon>Ecdysozoa</taxon>
        <taxon>Arthropoda</taxon>
        <taxon>Hexapoda</taxon>
        <taxon>Insecta</taxon>
        <taxon>Pterygota</taxon>
        <taxon>Neoptera</taxon>
        <taxon>Paraneoptera</taxon>
        <taxon>Thysanoptera</taxon>
        <taxon>Terebrantia</taxon>
        <taxon>Thripoidea</taxon>
        <taxon>Thripidae</taxon>
        <taxon>Frankliniella</taxon>
    </lineage>
</organism>
<accession>A0A6J1S9L0</accession>
<keyword evidence="1" id="KW-0143">Chaperone</keyword>
<evidence type="ECO:0000256" key="2">
    <source>
        <dbReference type="ARBA" id="ARBA00040158"/>
    </source>
</evidence>
<name>A0A6J1S9L0_FRAOC</name>
<dbReference type="GO" id="GO:0051787">
    <property type="term" value="F:misfolded protein binding"/>
    <property type="evidence" value="ECO:0007669"/>
    <property type="project" value="TreeGrafter"/>
</dbReference>
<dbReference type="GO" id="GO:0036503">
    <property type="term" value="P:ERAD pathway"/>
    <property type="evidence" value="ECO:0007669"/>
    <property type="project" value="TreeGrafter"/>
</dbReference>
<dbReference type="InterPro" id="IPR036869">
    <property type="entry name" value="J_dom_sf"/>
</dbReference>
<evidence type="ECO:0000256" key="3">
    <source>
        <dbReference type="ARBA" id="ARBA00041533"/>
    </source>
</evidence>
<feature type="region of interest" description="Disordered" evidence="6">
    <location>
        <begin position="241"/>
        <end position="279"/>
    </location>
</feature>
<dbReference type="GeneID" id="113206145"/>
<gene>
    <name evidence="9" type="primary">LOC113206145</name>
</gene>
<evidence type="ECO:0000256" key="4">
    <source>
        <dbReference type="ARBA" id="ARBA00045428"/>
    </source>
</evidence>
<evidence type="ECO:0000313" key="9">
    <source>
        <dbReference type="RefSeq" id="XP_026277869.1"/>
    </source>
</evidence>
<dbReference type="SUPFAM" id="SSF46565">
    <property type="entry name" value="Chaperone J-domain"/>
    <property type="match status" value="1"/>
</dbReference>
<dbReference type="GO" id="GO:0005783">
    <property type="term" value="C:endoplasmic reticulum"/>
    <property type="evidence" value="ECO:0007669"/>
    <property type="project" value="TreeGrafter"/>
</dbReference>
<dbReference type="PRINTS" id="PR00625">
    <property type="entry name" value="JDOMAIN"/>
</dbReference>
<dbReference type="OrthoDB" id="552049at2759"/>
<protein>
    <recommendedName>
        <fullName evidence="2">DnaJ homolog subfamily B member 9</fullName>
    </recommendedName>
    <alternativeName>
        <fullName evidence="3">Endoplasmic reticulum DNA J domain-containing protein 4</fullName>
    </alternativeName>
</protein>
<evidence type="ECO:0000256" key="6">
    <source>
        <dbReference type="SAM" id="MobiDB-lite"/>
    </source>
</evidence>
<dbReference type="KEGG" id="foc:113206145"/>
<dbReference type="PROSITE" id="PS00636">
    <property type="entry name" value="DNAJ_1"/>
    <property type="match status" value="1"/>
</dbReference>
<evidence type="ECO:0000256" key="5">
    <source>
        <dbReference type="ARBA" id="ARBA00046365"/>
    </source>
</evidence>
<comment type="function">
    <text evidence="4">Co-chaperone for Hsp70 protein HSPA5/BiP that acts as a key repressor of the ERN1/IRE1-mediated unfolded protein response (UPR). J domain-containing co-chaperones stimulate the ATPase activity of Hsp70 proteins and are required for efficient substrate recognition by Hsp70 proteins. In the unstressed endoplasmic reticulum, interacts with the luminal region of ERN1/IRE1 and selectively recruits HSPA5/BiP: HSPA5/BiP disrupts the dimerization of the active ERN1/IRE1 luminal region, thereby inactivating ERN1/IRE1. Also involved in endoplasmic reticulum-associated degradation (ERAD) of misfolded proteins. Required for survival of B-cell progenitors and normal antibody production.</text>
</comment>
<feature type="compositionally biased region" description="Basic residues" evidence="6">
    <location>
        <begin position="241"/>
        <end position="252"/>
    </location>
</feature>
<dbReference type="Gene3D" id="1.10.287.110">
    <property type="entry name" value="DnaJ domain"/>
    <property type="match status" value="1"/>
</dbReference>
<proteinExistence type="predicted"/>
<evidence type="ECO:0000313" key="8">
    <source>
        <dbReference type="Proteomes" id="UP000504606"/>
    </source>
</evidence>
<feature type="compositionally biased region" description="Basic residues" evidence="6">
    <location>
        <begin position="260"/>
        <end position="273"/>
    </location>
</feature>
<dbReference type="RefSeq" id="XP_026277869.1">
    <property type="nucleotide sequence ID" value="XM_026422084.2"/>
</dbReference>
<dbReference type="InterPro" id="IPR018253">
    <property type="entry name" value="DnaJ_domain_CS"/>
</dbReference>
<reference evidence="9" key="1">
    <citation type="submission" date="2025-08" db="UniProtKB">
        <authorList>
            <consortium name="RefSeq"/>
        </authorList>
    </citation>
    <scope>IDENTIFICATION</scope>
    <source>
        <tissue evidence="9">Whole organism</tissue>
    </source>
</reference>
<dbReference type="PROSITE" id="PS50076">
    <property type="entry name" value="DNAJ_2"/>
    <property type="match status" value="1"/>
</dbReference>
<dbReference type="Proteomes" id="UP000504606">
    <property type="component" value="Unplaced"/>
</dbReference>
<dbReference type="PANTHER" id="PTHR44360">
    <property type="entry name" value="DNAJ HOMOLOG SUBFAMILY B MEMBER 9"/>
    <property type="match status" value="1"/>
</dbReference>
<evidence type="ECO:0000259" key="7">
    <source>
        <dbReference type="PROSITE" id="PS50076"/>
    </source>
</evidence>
<dbReference type="PANTHER" id="PTHR44360:SF1">
    <property type="entry name" value="DNAJ HOMOLOG SUBFAMILY B MEMBER 9"/>
    <property type="match status" value="1"/>
</dbReference>
<dbReference type="AlphaFoldDB" id="A0A6J1S9L0"/>
<dbReference type="GO" id="GO:0051087">
    <property type="term" value="F:protein-folding chaperone binding"/>
    <property type="evidence" value="ECO:0007669"/>
    <property type="project" value="TreeGrafter"/>
</dbReference>
<comment type="subunit">
    <text evidence="5">Interacts with HSPA5/BiP; interaction is direct. Interacts with ERN1/IRE1 (via the luminal region). Interacts with DERL1.</text>
</comment>
<dbReference type="InterPro" id="IPR051948">
    <property type="entry name" value="Hsp70_co-chaperone_J-domain"/>
</dbReference>
<dbReference type="SMART" id="SM00271">
    <property type="entry name" value="DnaJ"/>
    <property type="match status" value="1"/>
</dbReference>
<dbReference type="Pfam" id="PF00226">
    <property type="entry name" value="DnaJ"/>
    <property type="match status" value="1"/>
</dbReference>
<feature type="domain" description="J" evidence="7">
    <location>
        <begin position="81"/>
        <end position="150"/>
    </location>
</feature>